<dbReference type="Proteomes" id="UP001516023">
    <property type="component" value="Unassembled WGS sequence"/>
</dbReference>
<dbReference type="Gene3D" id="1.10.10.60">
    <property type="entry name" value="Homeodomain-like"/>
    <property type="match status" value="1"/>
</dbReference>
<feature type="compositionally biased region" description="Basic and acidic residues" evidence="2">
    <location>
        <begin position="389"/>
        <end position="406"/>
    </location>
</feature>
<evidence type="ECO:0000259" key="4">
    <source>
        <dbReference type="PROSITE" id="PS51294"/>
    </source>
</evidence>
<name>A0ABD3QF30_9STRA</name>
<evidence type="ECO:0000256" key="2">
    <source>
        <dbReference type="SAM" id="MobiDB-lite"/>
    </source>
</evidence>
<evidence type="ECO:0000256" key="1">
    <source>
        <dbReference type="ARBA" id="ARBA00023242"/>
    </source>
</evidence>
<evidence type="ECO:0008006" key="7">
    <source>
        <dbReference type="Google" id="ProtNLM"/>
    </source>
</evidence>
<dbReference type="SMART" id="SM00717">
    <property type="entry name" value="SANT"/>
    <property type="match status" value="1"/>
</dbReference>
<feature type="domain" description="HTH myb-type" evidence="4">
    <location>
        <begin position="534"/>
        <end position="591"/>
    </location>
</feature>
<protein>
    <recommendedName>
        <fullName evidence="7">Myb-like domain-containing protein</fullName>
    </recommendedName>
</protein>
<evidence type="ECO:0000313" key="5">
    <source>
        <dbReference type="EMBL" id="KAL3798361.1"/>
    </source>
</evidence>
<feature type="compositionally biased region" description="Basic and acidic residues" evidence="2">
    <location>
        <begin position="434"/>
        <end position="448"/>
    </location>
</feature>
<dbReference type="PANTHER" id="PTHR46734">
    <property type="entry name" value="TELOMERIC REPEAT-BINDING FACTOR 1 TERF1"/>
    <property type="match status" value="1"/>
</dbReference>
<dbReference type="InterPro" id="IPR017930">
    <property type="entry name" value="Myb_dom"/>
</dbReference>
<gene>
    <name evidence="5" type="ORF">HJC23_005014</name>
</gene>
<reference evidence="5 6" key="1">
    <citation type="journal article" date="2020" name="G3 (Bethesda)">
        <title>Improved Reference Genome for Cyclotella cryptica CCMP332, a Model for Cell Wall Morphogenesis, Salinity Adaptation, and Lipid Production in Diatoms (Bacillariophyta).</title>
        <authorList>
            <person name="Roberts W.R."/>
            <person name="Downey K.M."/>
            <person name="Ruck E.C."/>
            <person name="Traller J.C."/>
            <person name="Alverson A.J."/>
        </authorList>
    </citation>
    <scope>NUCLEOTIDE SEQUENCE [LARGE SCALE GENOMIC DNA]</scope>
    <source>
        <strain evidence="5 6">CCMP332</strain>
    </source>
</reference>
<keyword evidence="1" id="KW-0539">Nucleus</keyword>
<dbReference type="SUPFAM" id="SSF46689">
    <property type="entry name" value="Homeodomain-like"/>
    <property type="match status" value="1"/>
</dbReference>
<dbReference type="AlphaFoldDB" id="A0ABD3QF30"/>
<proteinExistence type="predicted"/>
<dbReference type="InterPro" id="IPR009057">
    <property type="entry name" value="Homeodomain-like_sf"/>
</dbReference>
<dbReference type="EMBL" id="JABMIG020000046">
    <property type="protein sequence ID" value="KAL3798361.1"/>
    <property type="molecule type" value="Genomic_DNA"/>
</dbReference>
<organism evidence="5 6">
    <name type="scientific">Cyclotella cryptica</name>
    <dbReference type="NCBI Taxonomy" id="29204"/>
    <lineage>
        <taxon>Eukaryota</taxon>
        <taxon>Sar</taxon>
        <taxon>Stramenopiles</taxon>
        <taxon>Ochrophyta</taxon>
        <taxon>Bacillariophyta</taxon>
        <taxon>Coscinodiscophyceae</taxon>
        <taxon>Thalassiosirophycidae</taxon>
        <taxon>Stephanodiscales</taxon>
        <taxon>Stephanodiscaceae</taxon>
        <taxon>Cyclotella</taxon>
    </lineage>
</organism>
<dbReference type="PANTHER" id="PTHR46734:SF1">
    <property type="entry name" value="TELOMERIC REPEAT-BINDING FACTOR 1"/>
    <property type="match status" value="1"/>
</dbReference>
<dbReference type="Pfam" id="PF00249">
    <property type="entry name" value="Myb_DNA-binding"/>
    <property type="match status" value="1"/>
</dbReference>
<accession>A0ABD3QF30</accession>
<feature type="region of interest" description="Disordered" evidence="2">
    <location>
        <begin position="366"/>
        <end position="468"/>
    </location>
</feature>
<sequence length="591" mass="67809">MFSTAPAAAAAAASASTPNSKPPTQEHQAENVNGHELAQMIYSTLDPLDPRRVSLDIFELYCHEMIMTQDVGRRVFLVKKMRYMVHRLIGKQYDFGRLYNYTSLANSVARICGRRAYYTTNGNEEDNAFAPQLHDRLIDFDPEKWQKVMNQFVGLRESLIRRDASFIVLPTEIDDVQGADEEDPDMYPDEDDEVDPERESMDAFSVFYIQVKDLIKFHTCLSCVQPQLDNAIRKGTDVIPLENIAALHRAIGDLFDDEEDNKYANILKSLFERNRRTRSNRTGDLCLKPFDEIKKIYKANSRVFDLERFQRKFHELIRQWTKLVLPVPNLAKYGYGSTDKKNEEENTGEQEALMSHEENIEFHDARDDTLSESSSSNESQIKQALRNRQPSEEITKPKKKSTKEADASGEEDQIPSNKVEGVLEPVANLKRKRDSFSDKVKDPLEESISRAASLPTRKVTESSPSRSLVGGTKRVISRLCDRKESAHQLVFTDSESLEDDVVMSAVPERLKKPESNHPAPHPVKIYVDHQRPVSKKRKRFTETEDLAIMHGVERFGPGKWTEIKSHFSMELKDRDTVQIKDRYRTMTKSAE</sequence>
<keyword evidence="6" id="KW-1185">Reference proteome</keyword>
<evidence type="ECO:0000313" key="6">
    <source>
        <dbReference type="Proteomes" id="UP001516023"/>
    </source>
</evidence>
<dbReference type="InterPro" id="IPR001005">
    <property type="entry name" value="SANT/Myb"/>
</dbReference>
<evidence type="ECO:0000259" key="3">
    <source>
        <dbReference type="PROSITE" id="PS50090"/>
    </source>
</evidence>
<dbReference type="PROSITE" id="PS50090">
    <property type="entry name" value="MYB_LIKE"/>
    <property type="match status" value="1"/>
</dbReference>
<dbReference type="PROSITE" id="PS51294">
    <property type="entry name" value="HTH_MYB"/>
    <property type="match status" value="1"/>
</dbReference>
<feature type="domain" description="Myb-like" evidence="3">
    <location>
        <begin position="532"/>
        <end position="587"/>
    </location>
</feature>
<dbReference type="CDD" id="cd11660">
    <property type="entry name" value="SANT_TRF"/>
    <property type="match status" value="1"/>
</dbReference>
<dbReference type="InterPro" id="IPR052450">
    <property type="entry name" value="TRBD-Containing_Protein"/>
</dbReference>
<comment type="caution">
    <text evidence="5">The sequence shown here is derived from an EMBL/GenBank/DDBJ whole genome shotgun (WGS) entry which is preliminary data.</text>
</comment>